<dbReference type="EMBL" id="JAINUG010000279">
    <property type="protein sequence ID" value="KAJ8384081.1"/>
    <property type="molecule type" value="Genomic_DNA"/>
</dbReference>
<organism evidence="1 2">
    <name type="scientific">Aldrovandia affinis</name>
    <dbReference type="NCBI Taxonomy" id="143900"/>
    <lineage>
        <taxon>Eukaryota</taxon>
        <taxon>Metazoa</taxon>
        <taxon>Chordata</taxon>
        <taxon>Craniata</taxon>
        <taxon>Vertebrata</taxon>
        <taxon>Euteleostomi</taxon>
        <taxon>Actinopterygii</taxon>
        <taxon>Neopterygii</taxon>
        <taxon>Teleostei</taxon>
        <taxon>Notacanthiformes</taxon>
        <taxon>Halosauridae</taxon>
        <taxon>Aldrovandia</taxon>
    </lineage>
</organism>
<keyword evidence="2" id="KW-1185">Reference proteome</keyword>
<dbReference type="Proteomes" id="UP001221898">
    <property type="component" value="Unassembled WGS sequence"/>
</dbReference>
<protein>
    <submittedName>
        <fullName evidence="1">Uncharacterized protein</fullName>
    </submittedName>
</protein>
<accession>A0AAD7RJS6</accession>
<name>A0AAD7RJS6_9TELE</name>
<reference evidence="1" key="1">
    <citation type="journal article" date="2023" name="Science">
        <title>Genome structures resolve the early diversification of teleost fishes.</title>
        <authorList>
            <person name="Parey E."/>
            <person name="Louis A."/>
            <person name="Montfort J."/>
            <person name="Bouchez O."/>
            <person name="Roques C."/>
            <person name="Iampietro C."/>
            <person name="Lluch J."/>
            <person name="Castinel A."/>
            <person name="Donnadieu C."/>
            <person name="Desvignes T."/>
            <person name="Floi Bucao C."/>
            <person name="Jouanno E."/>
            <person name="Wen M."/>
            <person name="Mejri S."/>
            <person name="Dirks R."/>
            <person name="Jansen H."/>
            <person name="Henkel C."/>
            <person name="Chen W.J."/>
            <person name="Zahm M."/>
            <person name="Cabau C."/>
            <person name="Klopp C."/>
            <person name="Thompson A.W."/>
            <person name="Robinson-Rechavi M."/>
            <person name="Braasch I."/>
            <person name="Lecointre G."/>
            <person name="Bobe J."/>
            <person name="Postlethwait J.H."/>
            <person name="Berthelot C."/>
            <person name="Roest Crollius H."/>
            <person name="Guiguen Y."/>
        </authorList>
    </citation>
    <scope>NUCLEOTIDE SEQUENCE</scope>
    <source>
        <strain evidence="1">NC1722</strain>
    </source>
</reference>
<comment type="caution">
    <text evidence="1">The sequence shown here is derived from an EMBL/GenBank/DDBJ whole genome shotgun (WGS) entry which is preliminary data.</text>
</comment>
<evidence type="ECO:0000313" key="2">
    <source>
        <dbReference type="Proteomes" id="UP001221898"/>
    </source>
</evidence>
<evidence type="ECO:0000313" key="1">
    <source>
        <dbReference type="EMBL" id="KAJ8384081.1"/>
    </source>
</evidence>
<sequence length="108" mass="12093">MCGRGQTPRQGWSQRREGQLDGTAIFSAALPRRWQAPGIRRDYSAHLQETLFIHNEEEQGSHSTAEQVLASSFLPCSIPKGRVEGGCSEKRAVLFSRSVSRIDYCELL</sequence>
<gene>
    <name evidence="1" type="ORF">AAFF_G00208720</name>
</gene>
<proteinExistence type="predicted"/>
<dbReference type="AlphaFoldDB" id="A0AAD7RJS6"/>